<dbReference type="EMBL" id="JAWDJO010000470">
    <property type="protein sequence ID" value="KAL1885979.1"/>
    <property type="molecule type" value="Genomic_DNA"/>
</dbReference>
<sequence>MQLIHAIVTLVAASQATAIAFDEDIMARSNIAEAANMKSTRQVKCLDQCSPHPGQNLCHESAPCTYVAGKTPKFYCSCSAGFKPDDISPENAFRLPWSGQESRVFVKPGASCQKPCDNILACTEVAFQPQCF</sequence>
<feature type="signal peptide" evidence="1">
    <location>
        <begin position="1"/>
        <end position="18"/>
    </location>
</feature>
<evidence type="ECO:0000313" key="2">
    <source>
        <dbReference type="EMBL" id="KAL1885979.1"/>
    </source>
</evidence>
<dbReference type="Proteomes" id="UP001583280">
    <property type="component" value="Unassembled WGS sequence"/>
</dbReference>
<gene>
    <name evidence="2" type="ORF">Cpir12675_006975</name>
</gene>
<accession>A0ABR3YEV6</accession>
<evidence type="ECO:0000313" key="3">
    <source>
        <dbReference type="Proteomes" id="UP001583280"/>
    </source>
</evidence>
<feature type="chain" id="PRO_5045359614" evidence="1">
    <location>
        <begin position="19"/>
        <end position="132"/>
    </location>
</feature>
<protein>
    <submittedName>
        <fullName evidence="2">Uncharacterized protein</fullName>
    </submittedName>
</protein>
<proteinExistence type="predicted"/>
<reference evidence="2 3" key="1">
    <citation type="journal article" date="2024" name="IMA Fungus">
        <title>IMA Genome - F19 : A genome assembly and annotation guide to empower mycologists, including annotated draft genome sequences of Ceratocystis pirilliformis, Diaporthe australafricana, Fusarium ophioides, Paecilomyces lecythidis, and Sporothrix stenoceras.</title>
        <authorList>
            <person name="Aylward J."/>
            <person name="Wilson A.M."/>
            <person name="Visagie C.M."/>
            <person name="Spraker J."/>
            <person name="Barnes I."/>
            <person name="Buitendag C."/>
            <person name="Ceriani C."/>
            <person name="Del Mar Angel L."/>
            <person name="du Plessis D."/>
            <person name="Fuchs T."/>
            <person name="Gasser K."/>
            <person name="Kramer D."/>
            <person name="Li W."/>
            <person name="Munsamy K."/>
            <person name="Piso A."/>
            <person name="Price J.L."/>
            <person name="Sonnekus B."/>
            <person name="Thomas C."/>
            <person name="van der Nest A."/>
            <person name="van Dijk A."/>
            <person name="van Heerden A."/>
            <person name="van Vuuren N."/>
            <person name="Yilmaz N."/>
            <person name="Duong T.A."/>
            <person name="van der Merwe N.A."/>
            <person name="Wingfield M.J."/>
            <person name="Wingfield B.D."/>
        </authorList>
    </citation>
    <scope>NUCLEOTIDE SEQUENCE [LARGE SCALE GENOMIC DNA]</scope>
    <source>
        <strain evidence="2 3">CMW 12675</strain>
    </source>
</reference>
<organism evidence="2 3">
    <name type="scientific">Ceratocystis pirilliformis</name>
    <dbReference type="NCBI Taxonomy" id="259994"/>
    <lineage>
        <taxon>Eukaryota</taxon>
        <taxon>Fungi</taxon>
        <taxon>Dikarya</taxon>
        <taxon>Ascomycota</taxon>
        <taxon>Pezizomycotina</taxon>
        <taxon>Sordariomycetes</taxon>
        <taxon>Hypocreomycetidae</taxon>
        <taxon>Microascales</taxon>
        <taxon>Ceratocystidaceae</taxon>
        <taxon>Ceratocystis</taxon>
    </lineage>
</organism>
<name>A0ABR3YEV6_9PEZI</name>
<keyword evidence="1" id="KW-0732">Signal</keyword>
<comment type="caution">
    <text evidence="2">The sequence shown here is derived from an EMBL/GenBank/DDBJ whole genome shotgun (WGS) entry which is preliminary data.</text>
</comment>
<keyword evidence="3" id="KW-1185">Reference proteome</keyword>
<evidence type="ECO:0000256" key="1">
    <source>
        <dbReference type="SAM" id="SignalP"/>
    </source>
</evidence>